<name>A0ABX0MIB3_9BURK</name>
<keyword evidence="4 5" id="KW-0472">Membrane</keyword>
<dbReference type="PANTHER" id="PTHR37422">
    <property type="entry name" value="TEICHURONIC ACID BIOSYNTHESIS PROTEIN TUAE"/>
    <property type="match status" value="1"/>
</dbReference>
<feature type="transmembrane region" description="Helical" evidence="5">
    <location>
        <begin position="171"/>
        <end position="189"/>
    </location>
</feature>
<feature type="transmembrane region" description="Helical" evidence="5">
    <location>
        <begin position="330"/>
        <end position="349"/>
    </location>
</feature>
<dbReference type="Proteomes" id="UP000819052">
    <property type="component" value="Unassembled WGS sequence"/>
</dbReference>
<accession>A0ABX0MIB3</accession>
<evidence type="ECO:0000259" key="6">
    <source>
        <dbReference type="Pfam" id="PF04932"/>
    </source>
</evidence>
<comment type="caution">
    <text evidence="8">The sequence shown here is derived from an EMBL/GenBank/DDBJ whole genome shotgun (WGS) entry which is preliminary data.</text>
</comment>
<dbReference type="GO" id="GO:0016874">
    <property type="term" value="F:ligase activity"/>
    <property type="evidence" value="ECO:0007669"/>
    <property type="project" value="UniProtKB-KW"/>
</dbReference>
<evidence type="ECO:0000256" key="2">
    <source>
        <dbReference type="ARBA" id="ARBA00022692"/>
    </source>
</evidence>
<evidence type="ECO:0000313" key="8">
    <source>
        <dbReference type="EMBL" id="NHZ43591.1"/>
    </source>
</evidence>
<dbReference type="EMBL" id="VVIW01000021">
    <property type="protein sequence ID" value="NHZ43591.1"/>
    <property type="molecule type" value="Genomic_DNA"/>
</dbReference>
<keyword evidence="9" id="KW-1185">Reference proteome</keyword>
<proteinExistence type="predicted"/>
<protein>
    <submittedName>
        <fullName evidence="8">O-glycosylation ligase, exosortase A system-associated</fullName>
    </submittedName>
</protein>
<evidence type="ECO:0000256" key="5">
    <source>
        <dbReference type="SAM" id="Phobius"/>
    </source>
</evidence>
<gene>
    <name evidence="8" type="ORF">F1609_25960</name>
</gene>
<comment type="subcellular location">
    <subcellularLocation>
        <location evidence="1">Membrane</location>
        <topology evidence="1">Multi-pass membrane protein</topology>
    </subcellularLocation>
</comment>
<dbReference type="NCBIfam" id="TIGR03097">
    <property type="entry name" value="PEP_O_lig_1"/>
    <property type="match status" value="1"/>
</dbReference>
<keyword evidence="3 5" id="KW-1133">Transmembrane helix</keyword>
<dbReference type="Pfam" id="PF19358">
    <property type="entry name" value="DUF5935"/>
    <property type="match status" value="1"/>
</dbReference>
<evidence type="ECO:0000256" key="3">
    <source>
        <dbReference type="ARBA" id="ARBA00022989"/>
    </source>
</evidence>
<evidence type="ECO:0000259" key="7">
    <source>
        <dbReference type="Pfam" id="PF19358"/>
    </source>
</evidence>
<dbReference type="InterPro" id="IPR007016">
    <property type="entry name" value="O-antigen_ligase-rel_domated"/>
</dbReference>
<feature type="transmembrane region" description="Helical" evidence="5">
    <location>
        <begin position="369"/>
        <end position="389"/>
    </location>
</feature>
<evidence type="ECO:0000256" key="4">
    <source>
        <dbReference type="ARBA" id="ARBA00023136"/>
    </source>
</evidence>
<keyword evidence="2 5" id="KW-0812">Transmembrane</keyword>
<feature type="transmembrane region" description="Helical" evidence="5">
    <location>
        <begin position="101"/>
        <end position="121"/>
    </location>
</feature>
<organism evidence="8 9">
    <name type="scientific">Massilia aquatica</name>
    <dbReference type="NCBI Taxonomy" id="2609000"/>
    <lineage>
        <taxon>Bacteria</taxon>
        <taxon>Pseudomonadati</taxon>
        <taxon>Pseudomonadota</taxon>
        <taxon>Betaproteobacteria</taxon>
        <taxon>Burkholderiales</taxon>
        <taxon>Oxalobacteraceae</taxon>
        <taxon>Telluria group</taxon>
        <taxon>Massilia</taxon>
    </lineage>
</organism>
<sequence length="448" mass="49427">MRDLIITLVVFGSLPFILKRPYIGVLMWVWISVMNPHRLSWGFAYSFPFAAIIAGVTLIGLLVTRDPKKLPMTPIVLTLMVFCLWMGITTIFSMWPDESVVMLNRVSKIFLMTFATIMLIKTRRQIELLIWTLVGSLAYYGVKGGIFTVATGGSSIVWGPQGSYIEGNNEVALAFITIIPVMCFLYTILKNKWARRAMAASIILCAFAALGSYSRGALVGIGAMLFFLWLKSPKKVVLGALMVLMVPIAITFMPDKWTSRMETINTYKEDSSAMGRINAWYMAYNMAKDRPLGGGFEIYNRTAFELYAPVPDDVHAAHSIYFQALGEHGFIGLGIYLVLAFLTWRKAAWIVRTTAKREDLAWAGDLARMIQVSLLGFGVGGAFLSLLYYDVPYYLMAAVVSTGFLIEKTLAAEAAEAKAAAREAARAAQIDAHAHAQAQAQARGASAP</sequence>
<feature type="transmembrane region" description="Helical" evidence="5">
    <location>
        <begin position="236"/>
        <end position="253"/>
    </location>
</feature>
<feature type="transmembrane region" description="Helical" evidence="5">
    <location>
        <begin position="75"/>
        <end position="95"/>
    </location>
</feature>
<feature type="transmembrane region" description="Helical" evidence="5">
    <location>
        <begin position="43"/>
        <end position="63"/>
    </location>
</feature>
<feature type="transmembrane region" description="Helical" evidence="5">
    <location>
        <begin position="128"/>
        <end position="151"/>
    </location>
</feature>
<feature type="domain" description="DUF5935" evidence="7">
    <location>
        <begin position="1"/>
        <end position="186"/>
    </location>
</feature>
<keyword evidence="8" id="KW-0436">Ligase</keyword>
<dbReference type="RefSeq" id="WP_167079558.1">
    <property type="nucleotide sequence ID" value="NZ_VVIW01000021.1"/>
</dbReference>
<evidence type="ECO:0000313" key="9">
    <source>
        <dbReference type="Proteomes" id="UP000819052"/>
    </source>
</evidence>
<dbReference type="Pfam" id="PF04932">
    <property type="entry name" value="Wzy_C"/>
    <property type="match status" value="1"/>
</dbReference>
<feature type="domain" description="O-antigen ligase-related" evidence="6">
    <location>
        <begin position="201"/>
        <end position="337"/>
    </location>
</feature>
<dbReference type="InterPro" id="IPR017528">
    <property type="entry name" value="CHP03097O-antigen_lig-rel"/>
</dbReference>
<reference evidence="8 9" key="1">
    <citation type="submission" date="2019-09" db="EMBL/GenBank/DDBJ databases">
        <title>Taxonomy of Antarctic Massilia spp.: description of Massilia rubra sp. nov., Massilia aquatica sp. nov., Massilia mucilaginosa sp. nov., Massilia frigida sp. nov. isolated from streams, lakes and regoliths.</title>
        <authorList>
            <person name="Holochova P."/>
            <person name="Sedlacek I."/>
            <person name="Kralova S."/>
            <person name="Maslanova I."/>
            <person name="Busse H.-J."/>
            <person name="Stankova E."/>
            <person name="Vrbovska V."/>
            <person name="Kovarovic V."/>
            <person name="Bartak M."/>
            <person name="Svec P."/>
            <person name="Pantucek R."/>
        </authorList>
    </citation>
    <scope>NUCLEOTIDE SEQUENCE [LARGE SCALE GENOMIC DNA]</scope>
    <source>
        <strain evidence="8 9">CCM 8693</strain>
    </source>
</reference>
<dbReference type="PANTHER" id="PTHR37422:SF13">
    <property type="entry name" value="LIPOPOLYSACCHARIDE BIOSYNTHESIS PROTEIN PA4999-RELATED"/>
    <property type="match status" value="1"/>
</dbReference>
<dbReference type="InterPro" id="IPR051533">
    <property type="entry name" value="WaaL-like"/>
</dbReference>
<feature type="transmembrane region" description="Helical" evidence="5">
    <location>
        <begin position="201"/>
        <end position="230"/>
    </location>
</feature>
<evidence type="ECO:0000256" key="1">
    <source>
        <dbReference type="ARBA" id="ARBA00004141"/>
    </source>
</evidence>
<dbReference type="InterPro" id="IPR045979">
    <property type="entry name" value="DUF5935"/>
</dbReference>